<accession>A0A5C4S1I8</accession>
<proteinExistence type="predicted"/>
<name>A0A5C4S1I8_PROVB</name>
<gene>
    <name evidence="2" type="ORF">FGF68_04010</name>
</gene>
<evidence type="ECO:0000313" key="3">
    <source>
        <dbReference type="Proteomes" id="UP000309544"/>
    </source>
</evidence>
<reference evidence="2 3" key="1">
    <citation type="submission" date="2019-05" db="EMBL/GenBank/DDBJ databases">
        <title>Draft Whole-Genome sequence of the green sulfur bacterium Prosthecochloris vibrioformis DSM 260.</title>
        <authorList>
            <person name="Meyer T.E."/>
            <person name="Kyndt J.A."/>
        </authorList>
    </citation>
    <scope>NUCLEOTIDE SEQUENCE [LARGE SCALE GENOMIC DNA]</scope>
    <source>
        <strain evidence="2 3">DSM 260</strain>
    </source>
</reference>
<feature type="domain" description="Dinitrogenase iron-molybdenum cofactor biosynthesis" evidence="1">
    <location>
        <begin position="15"/>
        <end position="103"/>
    </location>
</feature>
<dbReference type="RefSeq" id="WP_068866805.1">
    <property type="nucleotide sequence ID" value="NZ_VDCI01000002.1"/>
</dbReference>
<organism evidence="2 3">
    <name type="scientific">Prosthecochloris vibrioformis</name>
    <name type="common">Chlorobium vibrioforme</name>
    <dbReference type="NCBI Taxonomy" id="1098"/>
    <lineage>
        <taxon>Bacteria</taxon>
        <taxon>Pseudomonadati</taxon>
        <taxon>Chlorobiota</taxon>
        <taxon>Chlorobiia</taxon>
        <taxon>Chlorobiales</taxon>
        <taxon>Chlorobiaceae</taxon>
        <taxon>Prosthecochloris</taxon>
    </lineage>
</organism>
<evidence type="ECO:0000313" key="2">
    <source>
        <dbReference type="EMBL" id="TNJ37383.1"/>
    </source>
</evidence>
<dbReference type="InterPro" id="IPR036105">
    <property type="entry name" value="DiNase_FeMo-co_biosyn_sf"/>
</dbReference>
<dbReference type="Gene3D" id="3.30.420.130">
    <property type="entry name" value="Dinitrogenase iron-molybdenum cofactor biosynthesis domain"/>
    <property type="match status" value="1"/>
</dbReference>
<dbReference type="Pfam" id="PF02579">
    <property type="entry name" value="Nitro_FeMo-Co"/>
    <property type="match status" value="1"/>
</dbReference>
<dbReference type="AlphaFoldDB" id="A0A5C4S1I8"/>
<sequence>MIIAVPLSEQNGMASAVCEHFGSAPFYGIYDITSKQLEIVSNANMEHEHGQCRPTDIFTEHVIAAVVCNGIGGRAVRKLEDLGIGIYMADQAPSLEVALERFEKGELKKVDHKIACEGHDCH</sequence>
<evidence type="ECO:0000259" key="1">
    <source>
        <dbReference type="Pfam" id="PF02579"/>
    </source>
</evidence>
<dbReference type="Proteomes" id="UP000309544">
    <property type="component" value="Unassembled WGS sequence"/>
</dbReference>
<dbReference type="EMBL" id="VDCI01000002">
    <property type="protein sequence ID" value="TNJ37383.1"/>
    <property type="molecule type" value="Genomic_DNA"/>
</dbReference>
<dbReference type="SUPFAM" id="SSF53146">
    <property type="entry name" value="Nitrogenase accessory factor-like"/>
    <property type="match status" value="1"/>
</dbReference>
<dbReference type="PANTHER" id="PTHR42983:SF1">
    <property type="entry name" value="IRON-MOLYBDENUM PROTEIN"/>
    <property type="match status" value="1"/>
</dbReference>
<comment type="caution">
    <text evidence="2">The sequence shown here is derived from an EMBL/GenBank/DDBJ whole genome shotgun (WGS) entry which is preliminary data.</text>
</comment>
<protein>
    <submittedName>
        <fullName evidence="2">Dinitrogenase iron-molybdenum cofactor biosynthesis protein</fullName>
    </submittedName>
</protein>
<dbReference type="InterPro" id="IPR003731">
    <property type="entry name" value="Di-Nase_FeMo-co_biosynth"/>
</dbReference>
<dbReference type="PANTHER" id="PTHR42983">
    <property type="entry name" value="DINITROGENASE IRON-MOLYBDENUM COFACTOR PROTEIN-RELATED"/>
    <property type="match status" value="1"/>
</dbReference>
<keyword evidence="3" id="KW-1185">Reference proteome</keyword>